<dbReference type="PIRSF" id="PIRSF000535">
    <property type="entry name" value="1PFK/6PFK/LacC"/>
    <property type="match status" value="1"/>
</dbReference>
<keyword evidence="2 7" id="KW-0808">Transferase</keyword>
<comment type="catalytic activity">
    <reaction evidence="7">
        <text>D-tagatofuranose 6-phosphate + ATP = D-tagatofuranose 1,6-bisphosphate + ADP + H(+)</text>
        <dbReference type="Rhea" id="RHEA:12420"/>
        <dbReference type="ChEBI" id="CHEBI:15378"/>
        <dbReference type="ChEBI" id="CHEBI:30616"/>
        <dbReference type="ChEBI" id="CHEBI:58694"/>
        <dbReference type="ChEBI" id="CHEBI:58695"/>
        <dbReference type="ChEBI" id="CHEBI:456216"/>
        <dbReference type="EC" id="2.7.1.144"/>
    </reaction>
</comment>
<organism evidence="10">
    <name type="scientific">uncultured Anaerotruncus sp</name>
    <dbReference type="NCBI Taxonomy" id="905011"/>
    <lineage>
        <taxon>Bacteria</taxon>
        <taxon>Bacillati</taxon>
        <taxon>Bacillota</taxon>
        <taxon>Clostridia</taxon>
        <taxon>Eubacteriales</taxon>
        <taxon>Oscillospiraceae</taxon>
        <taxon>Anaerotruncus</taxon>
        <taxon>environmental samples</taxon>
    </lineage>
</organism>
<dbReference type="GO" id="GO:0005829">
    <property type="term" value="C:cytosol"/>
    <property type="evidence" value="ECO:0007669"/>
    <property type="project" value="TreeGrafter"/>
</dbReference>
<dbReference type="PANTHER" id="PTHR46566:SF1">
    <property type="entry name" value="1-PHOSPHOFRUCTOKINASE"/>
    <property type="match status" value="1"/>
</dbReference>
<evidence type="ECO:0000259" key="9">
    <source>
        <dbReference type="Pfam" id="PF00294"/>
    </source>
</evidence>
<sequence>MIYTVTFNPSLDYVLQLEELQMGRVNRAEKEQLTVGGKGLNVSLVLGNLGVDSVAMGFVGGFVGDEIARQLQNTGCRTDFIRLARGVSRINVKLHTGQETEINGAGPDIEPAALQALQHKLDRLQTGDVLVLAGSIPRSLPDDIYQTVMARLQQRGVDFVVDATGRLLSETLRYRPFLIKPNHHELAEIAGRPLDDDRQRIAFARQLQKQGARNVLVSMAGDGALLCAEDGAVYKLPAPQGKVVNSVGAGDSMVAGFLAGWQCSGDCRQAFCWGVAAGSASAFSPGLATRSQVEALRGGLRAERL</sequence>
<dbReference type="CDD" id="cd01164">
    <property type="entry name" value="FruK_PfkB_like"/>
    <property type="match status" value="1"/>
</dbReference>
<evidence type="ECO:0000256" key="2">
    <source>
        <dbReference type="ARBA" id="ARBA00022679"/>
    </source>
</evidence>
<dbReference type="GO" id="GO:0044281">
    <property type="term" value="P:small molecule metabolic process"/>
    <property type="evidence" value="ECO:0007669"/>
    <property type="project" value="UniProtKB-ARBA"/>
</dbReference>
<evidence type="ECO:0000256" key="4">
    <source>
        <dbReference type="ARBA" id="ARBA00022777"/>
    </source>
</evidence>
<reference evidence="10" key="1">
    <citation type="submission" date="2015-09" db="EMBL/GenBank/DDBJ databases">
        <authorList>
            <consortium name="Pathogen Informatics"/>
        </authorList>
    </citation>
    <scope>NUCLEOTIDE SEQUENCE</scope>
    <source>
        <strain evidence="10">2789STDY5834896</strain>
    </source>
</reference>
<evidence type="ECO:0000256" key="7">
    <source>
        <dbReference type="PIRNR" id="PIRNR000535"/>
    </source>
</evidence>
<dbReference type="GO" id="GO:0016052">
    <property type="term" value="P:carbohydrate catabolic process"/>
    <property type="evidence" value="ECO:0007669"/>
    <property type="project" value="UniProtKB-ARBA"/>
</dbReference>
<dbReference type="InterPro" id="IPR002173">
    <property type="entry name" value="Carboh/pur_kinase_PfkB_CS"/>
</dbReference>
<keyword evidence="4 8" id="KW-0418">Kinase</keyword>
<comment type="function">
    <text evidence="8">Catalyzes the ATP-dependent phosphorylation of fructose-l-phosphate to fructose-l,6-bisphosphate.</text>
</comment>
<dbReference type="InterPro" id="IPR011611">
    <property type="entry name" value="PfkB_dom"/>
</dbReference>
<accession>A0A1C6HEB5</accession>
<keyword evidence="5 7" id="KW-0067">ATP-binding</keyword>
<protein>
    <recommendedName>
        <fullName evidence="7">Tagatose-6-phosphate kinase</fullName>
        <ecNumber evidence="7">2.7.1.144</ecNumber>
    </recommendedName>
</protein>
<dbReference type="GO" id="GO:2001059">
    <property type="term" value="P:D-tagatose 6-phosphate catabolic process"/>
    <property type="evidence" value="ECO:0007669"/>
    <property type="project" value="UniProtKB-UniPathway"/>
</dbReference>
<evidence type="ECO:0000256" key="1">
    <source>
        <dbReference type="ARBA" id="ARBA00005380"/>
    </source>
</evidence>
<dbReference type="AlphaFoldDB" id="A0A1C6HEB5"/>
<feature type="domain" description="Carbohydrate kinase PfkB" evidence="9">
    <location>
        <begin position="10"/>
        <end position="289"/>
    </location>
</feature>
<dbReference type="PROSITE" id="PS00583">
    <property type="entry name" value="PFKB_KINASES_1"/>
    <property type="match status" value="1"/>
</dbReference>
<dbReference type="GO" id="GO:0009024">
    <property type="term" value="F:tagatose-6-phosphate kinase activity"/>
    <property type="evidence" value="ECO:0007669"/>
    <property type="project" value="UniProtKB-EC"/>
</dbReference>
<dbReference type="GO" id="GO:0005524">
    <property type="term" value="F:ATP binding"/>
    <property type="evidence" value="ECO:0007669"/>
    <property type="project" value="UniProtKB-UniRule"/>
</dbReference>
<evidence type="ECO:0000313" key="10">
    <source>
        <dbReference type="EMBL" id="SCJ55453.1"/>
    </source>
</evidence>
<comment type="similarity">
    <text evidence="1">Belongs to the carbohydrate kinase pfkB family.</text>
</comment>
<keyword evidence="3 7" id="KW-0547">Nucleotide-binding</keyword>
<dbReference type="FunFam" id="3.40.1190.20:FF:000001">
    <property type="entry name" value="Phosphofructokinase"/>
    <property type="match status" value="1"/>
</dbReference>
<comment type="pathway">
    <text evidence="7">Carbohydrate metabolism; D-tagatose 6-phosphate degradation; D-glyceraldehyde 3-phosphate and glycerone phosphate from D-tagatose 6-phosphate: step 1/2.</text>
</comment>
<dbReference type="PANTHER" id="PTHR46566">
    <property type="entry name" value="1-PHOSPHOFRUCTOKINASE-RELATED"/>
    <property type="match status" value="1"/>
</dbReference>
<dbReference type="GO" id="GO:0008662">
    <property type="term" value="F:1-phosphofructokinase activity"/>
    <property type="evidence" value="ECO:0007669"/>
    <property type="project" value="UniProtKB-UniRule"/>
</dbReference>
<gene>
    <name evidence="10" type="primary">lacC</name>
    <name evidence="10" type="ORF">SAMEA3545359_00795</name>
</gene>
<evidence type="ECO:0000256" key="5">
    <source>
        <dbReference type="ARBA" id="ARBA00022840"/>
    </source>
</evidence>
<dbReference type="EC" id="2.7.1.144" evidence="7"/>
<dbReference type="UniPathway" id="UPA00704">
    <property type="reaction ID" value="UER00715"/>
</dbReference>
<comment type="catalytic activity">
    <reaction evidence="6 8">
        <text>beta-D-fructose 1-phosphate + ATP = beta-D-fructose 1,6-bisphosphate + ADP + H(+)</text>
        <dbReference type="Rhea" id="RHEA:14213"/>
        <dbReference type="ChEBI" id="CHEBI:15378"/>
        <dbReference type="ChEBI" id="CHEBI:30616"/>
        <dbReference type="ChEBI" id="CHEBI:32966"/>
        <dbReference type="ChEBI" id="CHEBI:138881"/>
        <dbReference type="ChEBI" id="CHEBI:456216"/>
        <dbReference type="EC" id="2.7.1.56"/>
    </reaction>
</comment>
<name>A0A1C6HEB5_9FIRM</name>
<dbReference type="NCBIfam" id="TIGR03828">
    <property type="entry name" value="pfkB"/>
    <property type="match status" value="1"/>
</dbReference>
<dbReference type="InterPro" id="IPR017583">
    <property type="entry name" value="Tagatose/fructose_Pkinase"/>
</dbReference>
<dbReference type="EMBL" id="FMHG01000001">
    <property type="protein sequence ID" value="SCJ55453.1"/>
    <property type="molecule type" value="Genomic_DNA"/>
</dbReference>
<dbReference type="GO" id="GO:0005988">
    <property type="term" value="P:lactose metabolic process"/>
    <property type="evidence" value="ECO:0007669"/>
    <property type="project" value="UniProtKB-KW"/>
</dbReference>
<dbReference type="Pfam" id="PF00294">
    <property type="entry name" value="PfkB"/>
    <property type="match status" value="1"/>
</dbReference>
<keyword evidence="7" id="KW-0423">Lactose metabolism</keyword>
<evidence type="ECO:0000256" key="3">
    <source>
        <dbReference type="ARBA" id="ARBA00022741"/>
    </source>
</evidence>
<dbReference type="InterPro" id="IPR022463">
    <property type="entry name" value="1-PFruKinase"/>
</dbReference>
<comment type="similarity">
    <text evidence="7">Belongs to the carbohydrate kinase PfkB family. LacC subfamily.</text>
</comment>
<dbReference type="SUPFAM" id="SSF53613">
    <property type="entry name" value="Ribokinase-like"/>
    <property type="match status" value="1"/>
</dbReference>
<evidence type="ECO:0000256" key="8">
    <source>
        <dbReference type="RuleBase" id="RU369061"/>
    </source>
</evidence>
<dbReference type="NCBIfam" id="TIGR03168">
    <property type="entry name" value="1-PFK"/>
    <property type="match status" value="1"/>
</dbReference>
<dbReference type="PROSITE" id="PS00584">
    <property type="entry name" value="PFKB_KINASES_2"/>
    <property type="match status" value="1"/>
</dbReference>
<dbReference type="Gene3D" id="3.40.1190.20">
    <property type="match status" value="1"/>
</dbReference>
<evidence type="ECO:0000256" key="6">
    <source>
        <dbReference type="ARBA" id="ARBA00047745"/>
    </source>
</evidence>
<dbReference type="InterPro" id="IPR029056">
    <property type="entry name" value="Ribokinase-like"/>
</dbReference>
<proteinExistence type="inferred from homology"/>